<protein>
    <recommendedName>
        <fullName evidence="4 12">Phosphoglycerate kinase</fullName>
        <ecNumber evidence="4 12">2.7.2.3</ecNumber>
    </recommendedName>
</protein>
<evidence type="ECO:0000313" key="15">
    <source>
        <dbReference type="Proteomes" id="UP000492821"/>
    </source>
</evidence>
<evidence type="ECO:0000256" key="7">
    <source>
        <dbReference type="ARBA" id="ARBA00022741"/>
    </source>
</evidence>
<organism evidence="15 16">
    <name type="scientific">Panagrellus redivivus</name>
    <name type="common">Microworm</name>
    <dbReference type="NCBI Taxonomy" id="6233"/>
    <lineage>
        <taxon>Eukaryota</taxon>
        <taxon>Metazoa</taxon>
        <taxon>Ecdysozoa</taxon>
        <taxon>Nematoda</taxon>
        <taxon>Chromadorea</taxon>
        <taxon>Rhabditida</taxon>
        <taxon>Tylenchina</taxon>
        <taxon>Panagrolaimomorpha</taxon>
        <taxon>Panagrolaimoidea</taxon>
        <taxon>Panagrolaimidae</taxon>
        <taxon>Panagrellus</taxon>
    </lineage>
</organism>
<proteinExistence type="inferred from homology"/>
<dbReference type="FunFam" id="3.40.50.1260:FF:000031">
    <property type="entry name" value="Phosphoglycerate kinase 1"/>
    <property type="match status" value="1"/>
</dbReference>
<dbReference type="PANTHER" id="PTHR11406">
    <property type="entry name" value="PHOSPHOGLYCERATE KINASE"/>
    <property type="match status" value="1"/>
</dbReference>
<dbReference type="GO" id="GO:0046872">
    <property type="term" value="F:metal ion binding"/>
    <property type="evidence" value="ECO:0007669"/>
    <property type="project" value="UniProtKB-KW"/>
</dbReference>
<keyword evidence="9" id="KW-0067">ATP-binding</keyword>
<dbReference type="HAMAP" id="MF_00145">
    <property type="entry name" value="Phosphoglyc_kinase"/>
    <property type="match status" value="1"/>
</dbReference>
<dbReference type="InterPro" id="IPR015824">
    <property type="entry name" value="Phosphoglycerate_kinase_N"/>
</dbReference>
<keyword evidence="8 12" id="KW-0418">Kinase</keyword>
<dbReference type="AlphaFoldDB" id="A0A7E4VP36"/>
<comment type="cofactor">
    <cofactor evidence="1">
        <name>Mg(2+)</name>
        <dbReference type="ChEBI" id="CHEBI:18420"/>
    </cofactor>
</comment>
<evidence type="ECO:0000256" key="1">
    <source>
        <dbReference type="ARBA" id="ARBA00001946"/>
    </source>
</evidence>
<keyword evidence="7" id="KW-0547">Nucleotide-binding</keyword>
<evidence type="ECO:0000256" key="5">
    <source>
        <dbReference type="ARBA" id="ARBA00022679"/>
    </source>
</evidence>
<dbReference type="SUPFAM" id="SSF53748">
    <property type="entry name" value="Phosphoglycerate kinase"/>
    <property type="match status" value="1"/>
</dbReference>
<dbReference type="GO" id="GO:0005524">
    <property type="term" value="F:ATP binding"/>
    <property type="evidence" value="ECO:0007669"/>
    <property type="project" value="UniProtKB-KW"/>
</dbReference>
<dbReference type="Gene3D" id="3.40.50.1260">
    <property type="entry name" value="Phosphoglycerate kinase, N-terminal domain"/>
    <property type="match status" value="3"/>
</dbReference>
<dbReference type="InterPro" id="IPR001576">
    <property type="entry name" value="Phosphoglycerate_kinase"/>
</dbReference>
<evidence type="ECO:0000256" key="3">
    <source>
        <dbReference type="ARBA" id="ARBA00008982"/>
    </source>
</evidence>
<dbReference type="EC" id="2.7.2.3" evidence="4 12"/>
<evidence type="ECO:0000256" key="11">
    <source>
        <dbReference type="ARBA" id="ARBA00023152"/>
    </source>
</evidence>
<dbReference type="InterPro" id="IPR036043">
    <property type="entry name" value="Phosphoglycerate_kinase_sf"/>
</dbReference>
<dbReference type="GO" id="GO:0006094">
    <property type="term" value="P:gluconeogenesis"/>
    <property type="evidence" value="ECO:0007669"/>
    <property type="project" value="TreeGrafter"/>
</dbReference>
<dbReference type="PRINTS" id="PR00477">
    <property type="entry name" value="PHGLYCKINASE"/>
</dbReference>
<sequence>MLSRFVLRRLASSALKPHNFRNTSTATATSTTSATATDDFDFDDFEELISDVTSIKHDSTQTFAKLLRESKFVQLGDFDGRLVIGNIVHRVHDDLYVDFGMKFNAVVKAPEDDATKYTIGSRVLLRLRDPELSEKFLGSKRELTLLEADASLVKLLGGGQGPRRRTTTPKQESQPPAKLNRILQSVKMTLNKLSIDKVDLKGKRVLIRVDFNVPQKDGKITNNQRIVAALPTVKYALDNGAKAVVLMSHLGRPDGKPNPKYTLAPVAAEVEKLLGKKVIFVKDSVGPEVEAITANPPEGSIILLENLRYHIEEEGKGVNEKGEKVKADKAAIENFRKSLSKHGDVYVNDAFGTAHRAHSSMVGVALEPKASGFLLKKELEYFAKALENPQRPFLAILGGAKVADKIQLIKNLLDKVDEMIIGGGMAFTFLKVINGIEIGNSLFDAEGAKIVNELVEKAKAKNVKIHLPVDFVIADKFAEDAAPSVVSAKDGVPAGKMGLDCGPESTKIFADVVKNAKTIVWNGPAGVFEFANFAKGTKGIMDAVVEATAAGAVTIIGGGDTATAAAKYGTEDKVSHVSTGGGASLELLEGKVLPGVDALNAA</sequence>
<evidence type="ECO:0000256" key="13">
    <source>
        <dbReference type="RuleBase" id="RU000696"/>
    </source>
</evidence>
<dbReference type="InterPro" id="IPR019375">
    <property type="entry name" value="Ribosomal_bS1m"/>
</dbReference>
<keyword evidence="15" id="KW-1185">Reference proteome</keyword>
<evidence type="ECO:0000256" key="12">
    <source>
        <dbReference type="RuleBase" id="RU000532"/>
    </source>
</evidence>
<evidence type="ECO:0000256" key="6">
    <source>
        <dbReference type="ARBA" id="ARBA00022723"/>
    </source>
</evidence>
<keyword evidence="6" id="KW-0479">Metal-binding</keyword>
<evidence type="ECO:0000256" key="4">
    <source>
        <dbReference type="ARBA" id="ARBA00013061"/>
    </source>
</evidence>
<dbReference type="WBParaSite" id="Pan_g22889.t2">
    <property type="protein sequence ID" value="Pan_g22889.t2"/>
    <property type="gene ID" value="Pan_g22889"/>
</dbReference>
<dbReference type="Pfam" id="PF10246">
    <property type="entry name" value="MRP-S35"/>
    <property type="match status" value="1"/>
</dbReference>
<keyword evidence="11" id="KW-0324">Glycolysis</keyword>
<evidence type="ECO:0000256" key="14">
    <source>
        <dbReference type="SAM" id="MobiDB-lite"/>
    </source>
</evidence>
<dbReference type="Pfam" id="PF00162">
    <property type="entry name" value="PGK"/>
    <property type="match status" value="1"/>
</dbReference>
<dbReference type="PANTHER" id="PTHR11406:SF0">
    <property type="entry name" value="PHOSPHOGLYCERATE KINASE"/>
    <property type="match status" value="1"/>
</dbReference>
<evidence type="ECO:0000256" key="8">
    <source>
        <dbReference type="ARBA" id="ARBA00022777"/>
    </source>
</evidence>
<dbReference type="GO" id="GO:0006096">
    <property type="term" value="P:glycolytic process"/>
    <property type="evidence" value="ECO:0007669"/>
    <property type="project" value="UniProtKB-UniPathway"/>
</dbReference>
<reference evidence="15" key="1">
    <citation type="journal article" date="2013" name="Genetics">
        <title>The draft genome and transcriptome of Panagrellus redivivus are shaped by the harsh demands of a free-living lifestyle.</title>
        <authorList>
            <person name="Srinivasan J."/>
            <person name="Dillman A.R."/>
            <person name="Macchietto M.G."/>
            <person name="Heikkinen L."/>
            <person name="Lakso M."/>
            <person name="Fracchia K.M."/>
            <person name="Antoshechkin I."/>
            <person name="Mortazavi A."/>
            <person name="Wong G."/>
            <person name="Sternberg P.W."/>
        </authorList>
    </citation>
    <scope>NUCLEOTIDE SEQUENCE [LARGE SCALE GENOMIC DNA]</scope>
    <source>
        <strain evidence="15">MT8872</strain>
    </source>
</reference>
<dbReference type="FunFam" id="3.40.50.1260:FF:000020">
    <property type="entry name" value="Phosphoglycerate kinase"/>
    <property type="match status" value="1"/>
</dbReference>
<name>A0A7E4VP36_PANRE</name>
<evidence type="ECO:0000256" key="10">
    <source>
        <dbReference type="ARBA" id="ARBA00022842"/>
    </source>
</evidence>
<dbReference type="InterPro" id="IPR015911">
    <property type="entry name" value="Phosphoglycerate_kinase_CS"/>
</dbReference>
<accession>A0A7E4VP36</accession>
<evidence type="ECO:0000256" key="9">
    <source>
        <dbReference type="ARBA" id="ARBA00022840"/>
    </source>
</evidence>
<reference evidence="16" key="2">
    <citation type="submission" date="2020-10" db="UniProtKB">
        <authorList>
            <consortium name="WormBaseParasite"/>
        </authorList>
    </citation>
    <scope>IDENTIFICATION</scope>
</reference>
<dbReference type="Proteomes" id="UP000492821">
    <property type="component" value="Unassembled WGS sequence"/>
</dbReference>
<dbReference type="GO" id="GO:0004618">
    <property type="term" value="F:phosphoglycerate kinase activity"/>
    <property type="evidence" value="ECO:0007669"/>
    <property type="project" value="UniProtKB-EC"/>
</dbReference>
<keyword evidence="5 12" id="KW-0808">Transferase</keyword>
<dbReference type="FunFam" id="3.40.50.1260:FF:000032">
    <property type="entry name" value="Phosphoglycerate kinase"/>
    <property type="match status" value="1"/>
</dbReference>
<feature type="region of interest" description="Disordered" evidence="14">
    <location>
        <begin position="156"/>
        <end position="176"/>
    </location>
</feature>
<evidence type="ECO:0000313" key="16">
    <source>
        <dbReference type="WBParaSite" id="Pan_g22889.t2"/>
    </source>
</evidence>
<dbReference type="GO" id="GO:0005829">
    <property type="term" value="C:cytosol"/>
    <property type="evidence" value="ECO:0007669"/>
    <property type="project" value="TreeGrafter"/>
</dbReference>
<comment type="subunit">
    <text evidence="13">Monomer.</text>
</comment>
<keyword evidence="10" id="KW-0460">Magnesium</keyword>
<evidence type="ECO:0000256" key="2">
    <source>
        <dbReference type="ARBA" id="ARBA00004838"/>
    </source>
</evidence>
<comment type="similarity">
    <text evidence="3 12">Belongs to the phosphoglycerate kinase family.</text>
</comment>
<dbReference type="UniPathway" id="UPA00109">
    <property type="reaction ID" value="UER00185"/>
</dbReference>
<dbReference type="PROSITE" id="PS00111">
    <property type="entry name" value="PGLYCERATE_KINASE"/>
    <property type="match status" value="1"/>
</dbReference>
<comment type="catalytic activity">
    <reaction evidence="12">
        <text>(2R)-3-phosphoglycerate + ATP = (2R)-3-phospho-glyceroyl phosphate + ADP</text>
        <dbReference type="Rhea" id="RHEA:14801"/>
        <dbReference type="ChEBI" id="CHEBI:30616"/>
        <dbReference type="ChEBI" id="CHEBI:57604"/>
        <dbReference type="ChEBI" id="CHEBI:58272"/>
        <dbReference type="ChEBI" id="CHEBI:456216"/>
        <dbReference type="EC" id="2.7.2.3"/>
    </reaction>
</comment>
<dbReference type="CDD" id="cd00318">
    <property type="entry name" value="Phosphoglycerate_kinase"/>
    <property type="match status" value="1"/>
</dbReference>
<dbReference type="GO" id="GO:0043531">
    <property type="term" value="F:ADP binding"/>
    <property type="evidence" value="ECO:0007669"/>
    <property type="project" value="TreeGrafter"/>
</dbReference>
<comment type="pathway">
    <text evidence="2 12">Carbohydrate degradation; glycolysis; pyruvate from D-glyceraldehyde 3-phosphate: step 2/5.</text>
</comment>